<dbReference type="EMBL" id="LSRX01000239">
    <property type="protein sequence ID" value="OLQ03312.1"/>
    <property type="molecule type" value="Genomic_DNA"/>
</dbReference>
<protein>
    <submittedName>
        <fullName evidence="1">Uncharacterized protein</fullName>
    </submittedName>
</protein>
<evidence type="ECO:0000313" key="2">
    <source>
        <dbReference type="Proteomes" id="UP000186817"/>
    </source>
</evidence>
<keyword evidence="2" id="KW-1185">Reference proteome</keyword>
<gene>
    <name evidence="1" type="ORF">AK812_SmicGene13734</name>
</gene>
<proteinExistence type="predicted"/>
<dbReference type="Proteomes" id="UP000186817">
    <property type="component" value="Unassembled WGS sequence"/>
</dbReference>
<accession>A0A1Q9E7C1</accession>
<sequence>MLRPLRLIPSGVQGYHRDTIAASSDAFAYSSTMSLHIFRLKDNTLQKMIAAHERAISAICWCPEDEGLASSWVLFVRNAHRYLGR</sequence>
<dbReference type="OrthoDB" id="2161379at2759"/>
<dbReference type="AlphaFoldDB" id="A0A1Q9E7C1"/>
<comment type="caution">
    <text evidence="1">The sequence shown here is derived from an EMBL/GenBank/DDBJ whole genome shotgun (WGS) entry which is preliminary data.</text>
</comment>
<organism evidence="1 2">
    <name type="scientific">Symbiodinium microadriaticum</name>
    <name type="common">Dinoflagellate</name>
    <name type="synonym">Zooxanthella microadriatica</name>
    <dbReference type="NCBI Taxonomy" id="2951"/>
    <lineage>
        <taxon>Eukaryota</taxon>
        <taxon>Sar</taxon>
        <taxon>Alveolata</taxon>
        <taxon>Dinophyceae</taxon>
        <taxon>Suessiales</taxon>
        <taxon>Symbiodiniaceae</taxon>
        <taxon>Symbiodinium</taxon>
    </lineage>
</organism>
<dbReference type="PANTHER" id="PTHR44464">
    <property type="entry name" value="WD REPEAT-CONTAINING PROTEIN 17"/>
    <property type="match status" value="1"/>
</dbReference>
<dbReference type="PANTHER" id="PTHR44464:SF1">
    <property type="entry name" value="WD REPEAT-CONTAINING PROTEIN 17"/>
    <property type="match status" value="1"/>
</dbReference>
<reference evidence="1 2" key="1">
    <citation type="submission" date="2016-02" db="EMBL/GenBank/DDBJ databases">
        <title>Genome analysis of coral dinoflagellate symbionts highlights evolutionary adaptations to a symbiotic lifestyle.</title>
        <authorList>
            <person name="Aranda M."/>
            <person name="Li Y."/>
            <person name="Liew Y.J."/>
            <person name="Baumgarten S."/>
            <person name="Simakov O."/>
            <person name="Wilson M."/>
            <person name="Piel J."/>
            <person name="Ashoor H."/>
            <person name="Bougouffa S."/>
            <person name="Bajic V.B."/>
            <person name="Ryu T."/>
            <person name="Ravasi T."/>
            <person name="Bayer T."/>
            <person name="Micklem G."/>
            <person name="Kim H."/>
            <person name="Bhak J."/>
            <person name="Lajeunesse T.C."/>
            <person name="Voolstra C.R."/>
        </authorList>
    </citation>
    <scope>NUCLEOTIDE SEQUENCE [LARGE SCALE GENOMIC DNA]</scope>
    <source>
        <strain evidence="1 2">CCMP2467</strain>
    </source>
</reference>
<evidence type="ECO:0000313" key="1">
    <source>
        <dbReference type="EMBL" id="OLQ03312.1"/>
    </source>
</evidence>
<name>A0A1Q9E7C1_SYMMI</name>